<accession>A0A9P1N3B9</accession>
<dbReference type="SUPFAM" id="SSF53032">
    <property type="entry name" value="tRNA-intron endonuclease catalytic domain-like"/>
    <property type="match status" value="1"/>
</dbReference>
<dbReference type="Pfam" id="PF01425">
    <property type="entry name" value="Amidase"/>
    <property type="match status" value="1"/>
</dbReference>
<dbReference type="GO" id="GO:0003676">
    <property type="term" value="F:nucleic acid binding"/>
    <property type="evidence" value="ECO:0007669"/>
    <property type="project" value="InterPro"/>
</dbReference>
<feature type="domain" description="Amidase" evidence="6">
    <location>
        <begin position="88"/>
        <end position="560"/>
    </location>
</feature>
<keyword evidence="4" id="KW-0378">Hydrolase</keyword>
<keyword evidence="9" id="KW-1185">Reference proteome</keyword>
<dbReference type="PROSITE" id="PS00571">
    <property type="entry name" value="AMIDASES"/>
    <property type="match status" value="1"/>
</dbReference>
<dbReference type="GO" id="GO:0000213">
    <property type="term" value="F:tRNA-intron lyase activity"/>
    <property type="evidence" value="ECO:0007669"/>
    <property type="project" value="UniProtKB-EC"/>
</dbReference>
<dbReference type="Proteomes" id="UP001152747">
    <property type="component" value="Unassembled WGS sequence"/>
</dbReference>
<dbReference type="Gene3D" id="3.40.1350.10">
    <property type="match status" value="1"/>
</dbReference>
<evidence type="ECO:0000256" key="5">
    <source>
        <dbReference type="ARBA" id="ARBA00034031"/>
    </source>
</evidence>
<dbReference type="GO" id="GO:0009062">
    <property type="term" value="P:fatty acid catabolic process"/>
    <property type="evidence" value="ECO:0007669"/>
    <property type="project" value="TreeGrafter"/>
</dbReference>
<evidence type="ECO:0000256" key="1">
    <source>
        <dbReference type="ARBA" id="ARBA00008078"/>
    </source>
</evidence>
<reference evidence="8" key="1">
    <citation type="submission" date="2022-11" db="EMBL/GenBank/DDBJ databases">
        <authorList>
            <person name="Kikuchi T."/>
        </authorList>
    </citation>
    <scope>NUCLEOTIDE SEQUENCE</scope>
    <source>
        <strain evidence="8">PS1010</strain>
    </source>
</reference>
<dbReference type="InterPro" id="IPR011856">
    <property type="entry name" value="tRNA_endonuc-like_dom_sf"/>
</dbReference>
<name>A0A9P1N3B9_9PELO</name>
<comment type="similarity">
    <text evidence="2">Belongs to the amidase family.</text>
</comment>
<comment type="similarity">
    <text evidence="1">Belongs to the tRNA-intron endonuclease family.</text>
</comment>
<dbReference type="GO" id="GO:0017064">
    <property type="term" value="F:fatty acid amide hydrolase activity"/>
    <property type="evidence" value="ECO:0007669"/>
    <property type="project" value="TreeGrafter"/>
</dbReference>
<dbReference type="InterPro" id="IPR052096">
    <property type="entry name" value="Endocannabinoid_amidase"/>
</dbReference>
<dbReference type="EC" id="4.6.1.16" evidence="3"/>
<dbReference type="InterPro" id="IPR020556">
    <property type="entry name" value="Amidase_CS"/>
</dbReference>
<dbReference type="CDD" id="cd22363">
    <property type="entry name" value="tRNA-intron_lyase_C"/>
    <property type="match status" value="1"/>
</dbReference>
<sequence length="835" mass="94281">MGNILPWGVHIQYADAVRRNNLRRQKGFEDFENNVKFEKLLNDEKIKVDKSDVESLKTALEKITSYNLVELRDRLQSGELNAYTTLCAYTYKALEVNRRINCCTEVVKEAFDYAIEIDKKYENSNEKPALYGLPFSVKSNFYMKNYDCSIGVAKLLDQPKDEDCPFVTHLMNLGAVPFVLTNVPQGLLSFVCSNTVYGTTLNPHDVTRTPGGSSGGEGAIISAGGASFGTGSDLAGSLRIPASMCGLVTLKPTQDRFVVTHTHGGVPGRGRLGLSFGVFTKNVKEQILLLEQVIGTEEYRQLVPQNPSDPLNFAKVEKMKSLKVGYFDDDGFCTPVPSHRRAVLDTVEKLKSLGHEAVRFDVPRVMDAAYLLFKNVMPDSGAYMRTIYENENIDVNMKQFVTLLKVPRVLRWIAAKILSGISPQMALICSAYVKDIEDIRYTQELTDLYRLEFLKYWKSLGIDVLICPAFIVPAIAHQYPSKLSTAAFSTGLFNMIDFPAGVVPTGHVTTEDDNNLHDDKLFNVGYNPILKIQREAAANSVGLPNSVQIVTLPFEEELCLHTMQIENMDLLVFDEKKNYRKNQAEIRNIMTKDEFVEMIGYQSFDAVLIGGLIQINDEQISEILYEMAGFGLYLEDIREETKKISENCFFETEDDNDLWAAMQPKTNILVLSAEEAAFLAFDWKVLNIRKLGKCIEKEKLWIKLGEIYGNMQEFSKSFCVFRYLRKNGWKVRSGLTFGCDFLIYCLGPQFFHSSAGVLICDEVEPIKLLSMTRILSHNKKALILASCEITENSNYEVVSTIEVKIVTFKTHYFDRYVPEIAQKSNDLYEIEIGAI</sequence>
<dbReference type="PANTHER" id="PTHR45847:SF6">
    <property type="entry name" value="FATTY ACID AMIDE HYDROLASE"/>
    <property type="match status" value="1"/>
</dbReference>
<dbReference type="FunFam" id="3.90.1300.10:FF:000003">
    <property type="entry name" value="Amidase signature enzyme"/>
    <property type="match status" value="1"/>
</dbReference>
<dbReference type="GO" id="GO:0006388">
    <property type="term" value="P:tRNA splicing, via endonucleolytic cleavage and ligation"/>
    <property type="evidence" value="ECO:0007669"/>
    <property type="project" value="InterPro"/>
</dbReference>
<evidence type="ECO:0000259" key="7">
    <source>
        <dbReference type="Pfam" id="PF01974"/>
    </source>
</evidence>
<evidence type="ECO:0000313" key="8">
    <source>
        <dbReference type="EMBL" id="CAI5446291.1"/>
    </source>
</evidence>
<dbReference type="PANTHER" id="PTHR45847">
    <property type="entry name" value="FATTY ACID AMIDE HYDROLASE"/>
    <property type="match status" value="1"/>
</dbReference>
<dbReference type="GO" id="GO:0005634">
    <property type="term" value="C:nucleus"/>
    <property type="evidence" value="ECO:0007669"/>
    <property type="project" value="UniProtKB-ARBA"/>
</dbReference>
<dbReference type="Pfam" id="PF01974">
    <property type="entry name" value="tRNA_int_endo"/>
    <property type="match status" value="1"/>
</dbReference>
<dbReference type="EMBL" id="CANHGI010000003">
    <property type="protein sequence ID" value="CAI5446291.1"/>
    <property type="molecule type" value="Genomic_DNA"/>
</dbReference>
<dbReference type="AlphaFoldDB" id="A0A9P1N3B9"/>
<gene>
    <name evidence="8" type="ORF">CAMP_LOCUS8928</name>
</gene>
<dbReference type="GO" id="GO:0004040">
    <property type="term" value="F:amidase activity"/>
    <property type="evidence" value="ECO:0007669"/>
    <property type="project" value="TreeGrafter"/>
</dbReference>
<evidence type="ECO:0000256" key="3">
    <source>
        <dbReference type="ARBA" id="ARBA00012573"/>
    </source>
</evidence>
<comment type="caution">
    <text evidence="8">The sequence shown here is derived from an EMBL/GenBank/DDBJ whole genome shotgun (WGS) entry which is preliminary data.</text>
</comment>
<dbReference type="SUPFAM" id="SSF75304">
    <property type="entry name" value="Amidase signature (AS) enzymes"/>
    <property type="match status" value="1"/>
</dbReference>
<evidence type="ECO:0000256" key="2">
    <source>
        <dbReference type="ARBA" id="ARBA00009199"/>
    </source>
</evidence>
<evidence type="ECO:0000256" key="4">
    <source>
        <dbReference type="ARBA" id="ARBA00022801"/>
    </source>
</evidence>
<comment type="catalytic activity">
    <reaction evidence="5">
        <text>pretRNA = a 3'-half-tRNA molecule with a 5'-OH end + a 5'-half-tRNA molecule with a 2',3'-cyclic phosphate end + an intron with a 2',3'-cyclic phosphate and a 5'-hydroxyl terminus.</text>
        <dbReference type="EC" id="4.6.1.16"/>
    </reaction>
</comment>
<dbReference type="Gene3D" id="3.90.1300.10">
    <property type="entry name" value="Amidase signature (AS) domain"/>
    <property type="match status" value="1"/>
</dbReference>
<dbReference type="InterPro" id="IPR036928">
    <property type="entry name" value="AS_sf"/>
</dbReference>
<dbReference type="OrthoDB" id="6428749at2759"/>
<dbReference type="InterPro" id="IPR036167">
    <property type="entry name" value="tRNA_intron_Endo_cat-like_sf"/>
</dbReference>
<organism evidence="8 9">
    <name type="scientific">Caenorhabditis angaria</name>
    <dbReference type="NCBI Taxonomy" id="860376"/>
    <lineage>
        <taxon>Eukaryota</taxon>
        <taxon>Metazoa</taxon>
        <taxon>Ecdysozoa</taxon>
        <taxon>Nematoda</taxon>
        <taxon>Chromadorea</taxon>
        <taxon>Rhabditida</taxon>
        <taxon>Rhabditina</taxon>
        <taxon>Rhabditomorpha</taxon>
        <taxon>Rhabditoidea</taxon>
        <taxon>Rhabditidae</taxon>
        <taxon>Peloderinae</taxon>
        <taxon>Caenorhabditis</taxon>
    </lineage>
</organism>
<evidence type="ECO:0000259" key="6">
    <source>
        <dbReference type="Pfam" id="PF01425"/>
    </source>
</evidence>
<feature type="domain" description="tRNA intron endonuclease catalytic" evidence="7">
    <location>
        <begin position="714"/>
        <end position="790"/>
    </location>
</feature>
<protein>
    <recommendedName>
        <fullName evidence="3">tRNA-intron lyase</fullName>
        <ecNumber evidence="3">4.6.1.16</ecNumber>
    </recommendedName>
</protein>
<dbReference type="InterPro" id="IPR023631">
    <property type="entry name" value="Amidase_dom"/>
</dbReference>
<proteinExistence type="inferred from homology"/>
<evidence type="ECO:0000313" key="9">
    <source>
        <dbReference type="Proteomes" id="UP001152747"/>
    </source>
</evidence>
<dbReference type="InterPro" id="IPR006677">
    <property type="entry name" value="tRNA_intron_Endonuc_cat-like"/>
</dbReference>